<dbReference type="Proteomes" id="UP000308886">
    <property type="component" value="Unassembled WGS sequence"/>
</dbReference>
<sequence>MRIPCFAVIMACAFLSSCQESIEERAEREAREYTLKYCPTPPQNDVITDSIVYHSATKTYSTYMTFTDKLDDKEMLAGHNDEIVESMLQMVRSNAGMQAYKDAGFSFEYVCRSQKTPGTMLLHVTFTQKDYNSCSE</sequence>
<evidence type="ECO:0000313" key="2">
    <source>
        <dbReference type="Proteomes" id="UP000308886"/>
    </source>
</evidence>
<gene>
    <name evidence="1" type="ORF">E5358_08050</name>
</gene>
<accession>A0AC61QQ63</accession>
<protein>
    <submittedName>
        <fullName evidence="1">Uncharacterized protein</fullName>
    </submittedName>
</protein>
<name>A0AC61QQ63_9BACT</name>
<organism evidence="1 2">
    <name type="scientific">Palleniella muris</name>
    <dbReference type="NCBI Taxonomy" id="3038145"/>
    <lineage>
        <taxon>Bacteria</taxon>
        <taxon>Pseudomonadati</taxon>
        <taxon>Bacteroidota</taxon>
        <taxon>Bacteroidia</taxon>
        <taxon>Bacteroidales</taxon>
        <taxon>Prevotellaceae</taxon>
        <taxon>Palleniella</taxon>
    </lineage>
</organism>
<proteinExistence type="predicted"/>
<keyword evidence="2" id="KW-1185">Reference proteome</keyword>
<comment type="caution">
    <text evidence="1">The sequence shown here is derived from an EMBL/GenBank/DDBJ whole genome shotgun (WGS) entry which is preliminary data.</text>
</comment>
<evidence type="ECO:0000313" key="1">
    <source>
        <dbReference type="EMBL" id="TGX82245.1"/>
    </source>
</evidence>
<reference evidence="1" key="1">
    <citation type="submission" date="2019-04" db="EMBL/GenBank/DDBJ databases">
        <title>Microbes associate with the intestines of laboratory mice.</title>
        <authorList>
            <person name="Navarre W."/>
            <person name="Wong E."/>
            <person name="Huang K."/>
            <person name="Tropini C."/>
            <person name="Ng K."/>
            <person name="Yu B."/>
        </authorList>
    </citation>
    <scope>NUCLEOTIDE SEQUENCE</scope>
    <source>
        <strain evidence="1">NM73_A23</strain>
    </source>
</reference>
<dbReference type="EMBL" id="SRZC01000011">
    <property type="protein sequence ID" value="TGX82245.1"/>
    <property type="molecule type" value="Genomic_DNA"/>
</dbReference>